<sequence length="373" mass="41036">MGGPLTSSIASTPASNGRKPSMSSSTYIKGSDQQDCKNSKYQQRGPRTLMPTGTNIITPLHQRQQQLPKESTSLMCNPMVTFENLLHYHGLQVQHLFEIYYDSQLHRNQLEQSISILLQTLKSGNKLVILGCGKSHLIASKSVATLRSVGIPSAILHPTEAMHGDMGLIQLGDTLLVCSSGGETDEIIQFLKYAKSPLAPLPLQKATKIGVCGKPEATISLMCDSLILLPQKYSESEVQGGLKAPTLSTTSMLVVLDCLSISLSEMYYNGDLSLRSQIFNAAHPSGGIGRSRTSDIPRNPGITNTHHIGKLPRPLSELNVLQTIVLYDWIQWESHIIPSKLIQKLYAEWKSGDNLPETFPLEEFLDNHVKEHT</sequence>
<dbReference type="AlphaFoldDB" id="A0A4C2EGH7"/>
<organism evidence="3 4">
    <name type="scientific">Zygosaccharomyces mellis</name>
    <dbReference type="NCBI Taxonomy" id="42258"/>
    <lineage>
        <taxon>Eukaryota</taxon>
        <taxon>Fungi</taxon>
        <taxon>Dikarya</taxon>
        <taxon>Ascomycota</taxon>
        <taxon>Saccharomycotina</taxon>
        <taxon>Saccharomycetes</taxon>
        <taxon>Saccharomycetales</taxon>
        <taxon>Saccharomycetaceae</taxon>
        <taxon>Zygosaccharomyces</taxon>
    </lineage>
</organism>
<dbReference type="GO" id="GO:1901135">
    <property type="term" value="P:carbohydrate derivative metabolic process"/>
    <property type="evidence" value="ECO:0007669"/>
    <property type="project" value="InterPro"/>
</dbReference>
<dbReference type="PROSITE" id="PS51464">
    <property type="entry name" value="SIS"/>
    <property type="match status" value="1"/>
</dbReference>
<dbReference type="InterPro" id="IPR035474">
    <property type="entry name" value="SIS_Kpsf"/>
</dbReference>
<evidence type="ECO:0000256" key="1">
    <source>
        <dbReference type="SAM" id="MobiDB-lite"/>
    </source>
</evidence>
<dbReference type="Pfam" id="PF01380">
    <property type="entry name" value="SIS"/>
    <property type="match status" value="1"/>
</dbReference>
<dbReference type="EMBL" id="BIMX01000031">
    <property type="protein sequence ID" value="GCF01333.1"/>
    <property type="molecule type" value="Genomic_DNA"/>
</dbReference>
<dbReference type="GO" id="GO:0097367">
    <property type="term" value="F:carbohydrate derivative binding"/>
    <property type="evidence" value="ECO:0007669"/>
    <property type="project" value="InterPro"/>
</dbReference>
<feature type="compositionally biased region" description="Polar residues" evidence="1">
    <location>
        <begin position="1"/>
        <end position="15"/>
    </location>
</feature>
<accession>A0A4C2EGH7</accession>
<protein>
    <recommendedName>
        <fullName evidence="2">SIS domain-containing protein</fullName>
    </recommendedName>
</protein>
<gene>
    <name evidence="3" type="ORF">ZYGM_000088</name>
</gene>
<dbReference type="PANTHER" id="PTHR38418">
    <property type="entry name" value="SUGAR ISOMERASE, KPSF/GUTQ (AFU_ORTHOLOGUE AFUA_6G08860)"/>
    <property type="match status" value="1"/>
</dbReference>
<dbReference type="Proteomes" id="UP000301737">
    <property type="component" value="Unassembled WGS sequence"/>
</dbReference>
<proteinExistence type="predicted"/>
<dbReference type="InterPro" id="IPR001347">
    <property type="entry name" value="SIS_dom"/>
</dbReference>
<feature type="domain" description="SIS" evidence="2">
    <location>
        <begin position="117"/>
        <end position="269"/>
    </location>
</feature>
<dbReference type="CDD" id="cd05014">
    <property type="entry name" value="SIS_Kpsf"/>
    <property type="match status" value="1"/>
</dbReference>
<dbReference type="Gene3D" id="3.40.50.10490">
    <property type="entry name" value="Glucose-6-phosphate isomerase like protein, domain 1"/>
    <property type="match status" value="1"/>
</dbReference>
<evidence type="ECO:0000313" key="4">
    <source>
        <dbReference type="Proteomes" id="UP000301737"/>
    </source>
</evidence>
<dbReference type="OrthoDB" id="1872003at2759"/>
<feature type="compositionally biased region" description="Polar residues" evidence="1">
    <location>
        <begin position="21"/>
        <end position="31"/>
    </location>
</feature>
<keyword evidence="4" id="KW-1185">Reference proteome</keyword>
<comment type="caution">
    <text evidence="3">The sequence shown here is derived from an EMBL/GenBank/DDBJ whole genome shotgun (WGS) entry which is preliminary data.</text>
</comment>
<evidence type="ECO:0000313" key="3">
    <source>
        <dbReference type="EMBL" id="GCF01333.1"/>
    </source>
</evidence>
<reference evidence="3 4" key="1">
    <citation type="submission" date="2019-01" db="EMBL/GenBank/DDBJ databases">
        <title>Draft Genome Sequencing of Zygosaccharomyces mellis Ca-7.</title>
        <authorList>
            <person name="Shiwa Y."/>
            <person name="Kanesaki Y."/>
            <person name="Ishige T."/>
            <person name="Mura K."/>
            <person name="Hori T."/>
            <person name="Tamura T."/>
        </authorList>
    </citation>
    <scope>NUCLEOTIDE SEQUENCE [LARGE SCALE GENOMIC DNA]</scope>
    <source>
        <strain evidence="3 4">Ca-7</strain>
    </source>
</reference>
<dbReference type="PANTHER" id="PTHR38418:SF2">
    <property type="entry name" value="SUGAR ISOMERASE, KPSF_GUTQ (AFU_ORTHOLOGUE AFUA_6G08860)"/>
    <property type="match status" value="1"/>
</dbReference>
<feature type="region of interest" description="Disordered" evidence="1">
    <location>
        <begin position="1"/>
        <end position="54"/>
    </location>
</feature>
<evidence type="ECO:0000259" key="2">
    <source>
        <dbReference type="PROSITE" id="PS51464"/>
    </source>
</evidence>
<dbReference type="SUPFAM" id="SSF53697">
    <property type="entry name" value="SIS domain"/>
    <property type="match status" value="1"/>
</dbReference>
<name>A0A4C2EGH7_9SACH</name>
<dbReference type="InterPro" id="IPR046348">
    <property type="entry name" value="SIS_dom_sf"/>
</dbReference>